<keyword evidence="2" id="KW-1185">Reference proteome</keyword>
<accession>A0A364KNP3</accession>
<comment type="caution">
    <text evidence="1">The sequence shown here is derived from an EMBL/GenBank/DDBJ whole genome shotgun (WGS) entry which is preliminary data.</text>
</comment>
<dbReference type="RefSeq" id="XP_040729690.1">
    <property type="nucleotide sequence ID" value="XM_040873193.1"/>
</dbReference>
<name>A0A364KNP3_TALAM</name>
<protein>
    <submittedName>
        <fullName evidence="1">Uncharacterized protein</fullName>
    </submittedName>
</protein>
<gene>
    <name evidence="1" type="ORF">BHQ10_001185</name>
</gene>
<dbReference type="OrthoDB" id="5281682at2759"/>
<organism evidence="1 2">
    <name type="scientific">Talaromyces amestolkiae</name>
    <dbReference type="NCBI Taxonomy" id="1196081"/>
    <lineage>
        <taxon>Eukaryota</taxon>
        <taxon>Fungi</taxon>
        <taxon>Dikarya</taxon>
        <taxon>Ascomycota</taxon>
        <taxon>Pezizomycotina</taxon>
        <taxon>Eurotiomycetes</taxon>
        <taxon>Eurotiomycetidae</taxon>
        <taxon>Eurotiales</taxon>
        <taxon>Trichocomaceae</taxon>
        <taxon>Talaromyces</taxon>
        <taxon>Talaromyces sect. Talaromyces</taxon>
    </lineage>
</organism>
<dbReference type="GeneID" id="63790402"/>
<sequence>MISTVPPPRPVSVNSPILPLSSPVHYHNSTSIPTKDAYQTYDDVVSSTYSLTASLDRLPSMDLEMEDSDDSVIFSNHASQSEIQFDDLPFEIHEAILDHLFGERTSGSGSIVPGRPDARSWIRALRHPRRKALSNLALISPIWRDLVQERIYRHIKVKGTTEGLAECENWFRSHPHLVRHVRHIEFWIPVWGNRAHKSVAPHLREIPPIRRYLNEEAGLFGHNNGYLQQQIVAPDWDLSDNRNRTPNNFAFHVASHNASLEDIFRHVKELFPETRILTLEAGHCKKPPLMKHFANDPSGLSGEYQLEQLPNIRTLFMRGAWNIMRDYQHWTTISEALPSLREWHCAYAKPKIEAYHTICGALSSLSSSLIHLDISLEGFTSKDQSYWLGGKIGHHHMCRMLGRLAPQLEHLSVTGYICADLFNIARAVTHDRPQDARLRSVDLVVKTCCKDEKNELLSPLLDEPPGITNMGFVDSFEKLVLSSIRCLDTYLDLSYIRIRFIDLDSQCAVLNPYFHLVDNKCTGVWSHDIVETLSQVRPAAHFVELADGIFTQYGPNNVIIGAVYPRTRPLSINVNTYKILSDAAKS</sequence>
<evidence type="ECO:0000313" key="1">
    <source>
        <dbReference type="EMBL" id="RAO65173.1"/>
    </source>
</evidence>
<reference evidence="1 2" key="1">
    <citation type="journal article" date="2017" name="Biotechnol. Biofuels">
        <title>Differential beta-glucosidase expression as a function of carbon source availability in Talaromyces amestolkiae: a genomic and proteomic approach.</title>
        <authorList>
            <person name="de Eugenio L.I."/>
            <person name="Mendez-Liter J.A."/>
            <person name="Nieto-Dominguez M."/>
            <person name="Alonso L."/>
            <person name="Gil-Munoz J."/>
            <person name="Barriuso J."/>
            <person name="Prieto A."/>
            <person name="Martinez M.J."/>
        </authorList>
    </citation>
    <scope>NUCLEOTIDE SEQUENCE [LARGE SCALE GENOMIC DNA]</scope>
    <source>
        <strain evidence="1 2">CIB</strain>
    </source>
</reference>
<evidence type="ECO:0000313" key="2">
    <source>
        <dbReference type="Proteomes" id="UP000249363"/>
    </source>
</evidence>
<dbReference type="Proteomes" id="UP000249363">
    <property type="component" value="Unassembled WGS sequence"/>
</dbReference>
<dbReference type="AlphaFoldDB" id="A0A364KNP3"/>
<dbReference type="EMBL" id="MIKG01000001">
    <property type="protein sequence ID" value="RAO65173.1"/>
    <property type="molecule type" value="Genomic_DNA"/>
</dbReference>
<proteinExistence type="predicted"/>
<dbReference type="STRING" id="1196081.A0A364KNP3"/>